<dbReference type="Proteomes" id="UP000276133">
    <property type="component" value="Unassembled WGS sequence"/>
</dbReference>
<protein>
    <submittedName>
        <fullName evidence="4">BAI1-associated 3</fullName>
    </submittedName>
</protein>
<keyword evidence="5" id="KW-1185">Reference proteome</keyword>
<dbReference type="Gene3D" id="2.60.40.150">
    <property type="entry name" value="C2 domain"/>
    <property type="match status" value="1"/>
</dbReference>
<dbReference type="GO" id="GO:0099503">
    <property type="term" value="C:secretory vesicle"/>
    <property type="evidence" value="ECO:0007669"/>
    <property type="project" value="TreeGrafter"/>
</dbReference>
<dbReference type="InterPro" id="IPR052095">
    <property type="entry name" value="UNC-13_domain"/>
</dbReference>
<comment type="caution">
    <text evidence="4">The sequence shown here is derived from an EMBL/GenBank/DDBJ whole genome shotgun (WGS) entry which is preliminary data.</text>
</comment>
<dbReference type="SMART" id="SM00239">
    <property type="entry name" value="C2"/>
    <property type="match status" value="1"/>
</dbReference>
<dbReference type="InterPro" id="IPR035892">
    <property type="entry name" value="C2_domain_sf"/>
</dbReference>
<keyword evidence="2" id="KW-0268">Exocytosis</keyword>
<name>A0A3M7SDW8_BRAPC</name>
<evidence type="ECO:0000256" key="1">
    <source>
        <dbReference type="ARBA" id="ARBA00005823"/>
    </source>
</evidence>
<reference evidence="4 5" key="1">
    <citation type="journal article" date="2018" name="Sci. Rep.">
        <title>Genomic signatures of local adaptation to the degree of environmental predictability in rotifers.</title>
        <authorList>
            <person name="Franch-Gras L."/>
            <person name="Hahn C."/>
            <person name="Garcia-Roger E.M."/>
            <person name="Carmona M.J."/>
            <person name="Serra M."/>
            <person name="Gomez A."/>
        </authorList>
    </citation>
    <scope>NUCLEOTIDE SEQUENCE [LARGE SCALE GENOMIC DNA]</scope>
    <source>
        <strain evidence="4">HYR1</strain>
    </source>
</reference>
<dbReference type="GO" id="GO:0006887">
    <property type="term" value="P:exocytosis"/>
    <property type="evidence" value="ECO:0007669"/>
    <property type="project" value="UniProtKB-KW"/>
</dbReference>
<dbReference type="SUPFAM" id="SSF49562">
    <property type="entry name" value="C2 domain (Calcium/lipid-binding domain, CaLB)"/>
    <property type="match status" value="1"/>
</dbReference>
<accession>A0A3M7SDW8</accession>
<evidence type="ECO:0000256" key="2">
    <source>
        <dbReference type="ARBA" id="ARBA00022483"/>
    </source>
</evidence>
<dbReference type="InterPro" id="IPR000008">
    <property type="entry name" value="C2_dom"/>
</dbReference>
<dbReference type="PANTHER" id="PTHR45999:SF4">
    <property type="entry name" value="UNC-13-4A, ISOFORM B"/>
    <property type="match status" value="1"/>
</dbReference>
<evidence type="ECO:0000313" key="5">
    <source>
        <dbReference type="Proteomes" id="UP000276133"/>
    </source>
</evidence>
<comment type="similarity">
    <text evidence="1">Belongs to the unc-13 family.</text>
</comment>
<dbReference type="STRING" id="10195.A0A3M7SDW8"/>
<evidence type="ECO:0000313" key="4">
    <source>
        <dbReference type="EMBL" id="RNA33758.1"/>
    </source>
</evidence>
<dbReference type="OrthoDB" id="7976202at2759"/>
<dbReference type="Pfam" id="PF00168">
    <property type="entry name" value="C2"/>
    <property type="match status" value="1"/>
</dbReference>
<dbReference type="PANTHER" id="PTHR45999">
    <property type="entry name" value="UNC-13-4A, ISOFORM B"/>
    <property type="match status" value="1"/>
</dbReference>
<dbReference type="AlphaFoldDB" id="A0A3M7SDW8"/>
<feature type="domain" description="C2" evidence="3">
    <location>
        <begin position="1"/>
        <end position="93"/>
    </location>
</feature>
<dbReference type="PROSITE" id="PS50004">
    <property type="entry name" value="C2"/>
    <property type="match status" value="1"/>
</dbReference>
<sequence>MLFLRRYVEIDLKPKHVFINCEKKSTSVVKKSLNPTYNETFEFQLAERYLSQPGHVIHFTIMDHDIVWTNDFEGEAFLELNSVPRLKGESGDINYKELKYSELMLIRPKDIPSRIIDVLEYRKDQDKTALEFLKERRDKLNLLYLNKIILQSYDYHNALKDKRHLEVDDQFKISFQFKKLFNI</sequence>
<dbReference type="EMBL" id="REGN01001585">
    <property type="protein sequence ID" value="RNA33758.1"/>
    <property type="molecule type" value="Genomic_DNA"/>
</dbReference>
<gene>
    <name evidence="4" type="ORF">BpHYR1_047285</name>
</gene>
<organism evidence="4 5">
    <name type="scientific">Brachionus plicatilis</name>
    <name type="common">Marine rotifer</name>
    <name type="synonym">Brachionus muelleri</name>
    <dbReference type="NCBI Taxonomy" id="10195"/>
    <lineage>
        <taxon>Eukaryota</taxon>
        <taxon>Metazoa</taxon>
        <taxon>Spiralia</taxon>
        <taxon>Gnathifera</taxon>
        <taxon>Rotifera</taxon>
        <taxon>Eurotatoria</taxon>
        <taxon>Monogononta</taxon>
        <taxon>Pseudotrocha</taxon>
        <taxon>Ploima</taxon>
        <taxon>Brachionidae</taxon>
        <taxon>Brachionus</taxon>
    </lineage>
</organism>
<proteinExistence type="inferred from homology"/>
<evidence type="ECO:0000259" key="3">
    <source>
        <dbReference type="PROSITE" id="PS50004"/>
    </source>
</evidence>